<keyword evidence="2" id="KW-1133">Transmembrane helix</keyword>
<gene>
    <name evidence="3" type="ORF">DID88_003486</name>
</gene>
<dbReference type="Proteomes" id="UP000249056">
    <property type="component" value="Unassembled WGS sequence"/>
</dbReference>
<keyword evidence="2" id="KW-0812">Transmembrane</keyword>
<name>A0A395IWQ5_9HELO</name>
<dbReference type="EMBL" id="QKRW01000017">
    <property type="protein sequence ID" value="RAL63843.1"/>
    <property type="molecule type" value="Genomic_DNA"/>
</dbReference>
<evidence type="ECO:0000313" key="4">
    <source>
        <dbReference type="Proteomes" id="UP000249056"/>
    </source>
</evidence>
<keyword evidence="2" id="KW-0472">Membrane</keyword>
<feature type="compositionally biased region" description="Polar residues" evidence="1">
    <location>
        <begin position="246"/>
        <end position="261"/>
    </location>
</feature>
<protein>
    <submittedName>
        <fullName evidence="3">Uncharacterized protein</fullName>
    </submittedName>
</protein>
<proteinExistence type="predicted"/>
<dbReference type="AlphaFoldDB" id="A0A395IWQ5"/>
<evidence type="ECO:0000313" key="3">
    <source>
        <dbReference type="EMBL" id="RAL63843.1"/>
    </source>
</evidence>
<keyword evidence="4" id="KW-1185">Reference proteome</keyword>
<accession>A0A395IWQ5</accession>
<reference evidence="3 4" key="1">
    <citation type="submission" date="2018-06" db="EMBL/GenBank/DDBJ databases">
        <title>Genome Sequence of the Brown Rot Fungal Pathogen Monilinia fructigena.</title>
        <authorList>
            <person name="Landi L."/>
            <person name="De Miccolis Angelini R.M."/>
            <person name="Pollastro S."/>
            <person name="Abate D."/>
            <person name="Faretra F."/>
            <person name="Romanazzi G."/>
        </authorList>
    </citation>
    <scope>NUCLEOTIDE SEQUENCE [LARGE SCALE GENOMIC DNA]</scope>
    <source>
        <strain evidence="3 4">Mfrg269</strain>
    </source>
</reference>
<feature type="compositionally biased region" description="Basic and acidic residues" evidence="1">
    <location>
        <begin position="222"/>
        <end position="241"/>
    </location>
</feature>
<comment type="caution">
    <text evidence="3">The sequence shown here is derived from an EMBL/GenBank/DDBJ whole genome shotgun (WGS) entry which is preliminary data.</text>
</comment>
<sequence>MRNDKENIMPQEEKPLSRLERRYQEKDVLKAIQRARENRTRNNHNHIVPETTHSQPKAEYSQRATETIGPRPRTDYSYRASENIEPRSLERVEGEEIEDMHKKTILEEEGERIHGTPITVFSGNERRPNGPNSKQQDSLQILRNLSKAITDTNGNEKNDPEARKLLERTSFELEHVSENFQDSAPTPPTSAPIDPLLLPTPRVTGAWIETPAPPRMRTNGRTPREPQIKEEPSSPRSHSEPSKPSQSHSRTRPTPINSAHTVSAAADLERIEKEARVDDSTTIDRDFSLIIKNQSASPALGKIEVNLDFDEKGQPLSQKEKEKRLEELAFRRMSRSLKHTSSSIRDARHGIESPFFLDAPPNPALNPNVHYLMIPVPRLRYPGTGRLTWFGLIFTIFIAWFMAEWAMCETYCHPKYSTKDVWRPSDPYWPWAIPTKIDQWTGKVVSGKMEDVWDWWQGWDEEIRIWEEKSKRKFQATAHKIAEVGADEVVEGGGGGVDGKKRGSWWSWDNDEIL</sequence>
<feature type="region of interest" description="Disordered" evidence="1">
    <location>
        <begin position="179"/>
        <end position="266"/>
    </location>
</feature>
<feature type="compositionally biased region" description="Basic and acidic residues" evidence="1">
    <location>
        <begin position="72"/>
        <end position="96"/>
    </location>
</feature>
<organism evidence="3 4">
    <name type="scientific">Monilinia fructigena</name>
    <dbReference type="NCBI Taxonomy" id="38457"/>
    <lineage>
        <taxon>Eukaryota</taxon>
        <taxon>Fungi</taxon>
        <taxon>Dikarya</taxon>
        <taxon>Ascomycota</taxon>
        <taxon>Pezizomycotina</taxon>
        <taxon>Leotiomycetes</taxon>
        <taxon>Helotiales</taxon>
        <taxon>Sclerotiniaceae</taxon>
        <taxon>Monilinia</taxon>
    </lineage>
</organism>
<evidence type="ECO:0000256" key="1">
    <source>
        <dbReference type="SAM" id="MobiDB-lite"/>
    </source>
</evidence>
<feature type="region of interest" description="Disordered" evidence="1">
    <location>
        <begin position="118"/>
        <end position="137"/>
    </location>
</feature>
<evidence type="ECO:0000256" key="2">
    <source>
        <dbReference type="SAM" id="Phobius"/>
    </source>
</evidence>
<dbReference type="OrthoDB" id="3439035at2759"/>
<feature type="compositionally biased region" description="Basic and acidic residues" evidence="1">
    <location>
        <begin position="1"/>
        <end position="40"/>
    </location>
</feature>
<feature type="region of interest" description="Disordered" evidence="1">
    <location>
        <begin position="1"/>
        <end position="96"/>
    </location>
</feature>
<feature type="transmembrane region" description="Helical" evidence="2">
    <location>
        <begin position="387"/>
        <end position="407"/>
    </location>
</feature>